<proteinExistence type="predicted"/>
<accession>A0A2K0A6U3</accession>
<sequence length="173" mass="20284">MPTITEIGHQQFKLFINNNKFQQHVKKEQDNMAKGLIISLLTNSTKAHKIFIQEVILLNKKYYLYCFGGDISLITKNFKALIKFNIRKPNTLLSQHFNSDWIIEIDNLNSLKKGHGKMLLKDVLAISTKLNLESCLWTESDDNTKYFERYKFESIGKIGKDNENLMIRRKERV</sequence>
<dbReference type="Proteomes" id="UP000053523">
    <property type="component" value="Unassembled WGS sequence"/>
</dbReference>
<dbReference type="EMBL" id="LORN02000015">
    <property type="protein sequence ID" value="PNN20742.1"/>
    <property type="molecule type" value="Genomic_DNA"/>
</dbReference>
<dbReference type="AlphaFoldDB" id="A0A2K0A6U3"/>
<evidence type="ECO:0008006" key="3">
    <source>
        <dbReference type="Google" id="ProtNLM"/>
    </source>
</evidence>
<gene>
    <name evidence="1" type="ORF">AL503_008070</name>
</gene>
<reference evidence="1 2" key="1">
    <citation type="submission" date="2017-12" db="EMBL/GenBank/DDBJ databases">
        <title>FDA dAtabase for Regulatory Grade micrObial Sequences (FDA-ARGOS): Supporting development and validation of Infectious Disease Dx tests.</title>
        <authorList>
            <person name="Hoffmann M."/>
            <person name="Allard M."/>
            <person name="Evans P."/>
            <person name="Brown E."/>
            <person name="Tallon L."/>
            <person name="Sadzewicz L."/>
            <person name="Sengamalay N."/>
            <person name="Ott S."/>
            <person name="Godinez A."/>
            <person name="Nagaraj S."/>
            <person name="Vavikolanu K."/>
            <person name="Aluvathingal J."/>
            <person name="Nadendla S."/>
            <person name="Sichtig H."/>
        </authorList>
    </citation>
    <scope>NUCLEOTIDE SEQUENCE [LARGE SCALE GENOMIC DNA]</scope>
    <source>
        <strain evidence="1 2">FDAARGOS_148</strain>
    </source>
</reference>
<protein>
    <recommendedName>
        <fullName evidence="3">GNAT family N-acetyltransferase</fullName>
    </recommendedName>
</protein>
<name>A0A2K0A6U3_STAHA</name>
<evidence type="ECO:0000313" key="1">
    <source>
        <dbReference type="EMBL" id="PNN20742.1"/>
    </source>
</evidence>
<organism evidence="1 2">
    <name type="scientific">Staphylococcus haemolyticus</name>
    <dbReference type="NCBI Taxonomy" id="1283"/>
    <lineage>
        <taxon>Bacteria</taxon>
        <taxon>Bacillati</taxon>
        <taxon>Bacillota</taxon>
        <taxon>Bacilli</taxon>
        <taxon>Bacillales</taxon>
        <taxon>Staphylococcaceae</taxon>
        <taxon>Staphylococcus</taxon>
    </lineage>
</organism>
<evidence type="ECO:0000313" key="2">
    <source>
        <dbReference type="Proteomes" id="UP000053523"/>
    </source>
</evidence>
<comment type="caution">
    <text evidence="1">The sequence shown here is derived from an EMBL/GenBank/DDBJ whole genome shotgun (WGS) entry which is preliminary data.</text>
</comment>
<dbReference type="RefSeq" id="WP_070663248.1">
    <property type="nucleotide sequence ID" value="NZ_CAJCGG010000021.1"/>
</dbReference>